<dbReference type="EMBL" id="JAFIMR010000005">
    <property type="protein sequence ID" value="KAI1878780.1"/>
    <property type="molecule type" value="Genomic_DNA"/>
</dbReference>
<comment type="caution">
    <text evidence="1">The sequence shown here is derived from an EMBL/GenBank/DDBJ whole genome shotgun (WGS) entry which is preliminary data.</text>
</comment>
<proteinExistence type="predicted"/>
<accession>A0A9P9WTN7</accession>
<name>A0A9P9WTN7_9PEZI</name>
<keyword evidence="2" id="KW-1185">Reference proteome</keyword>
<gene>
    <name evidence="1" type="ORF">JX265_002957</name>
</gene>
<sequence length="143" mass="15217">MSGVPIILCGKTEQIGTGVIENLKPEYEVIHFVLTAEAGAEEIPCVLRGQAPPTKSSGLGSGVYDSRPKAIVFGGGYDDAAVDFVAQSVADTSIPLLKADLSIPMPPVGPEYGKRILERCKHKLEELEKEGKLNGSESGIFLY</sequence>
<organism evidence="1 2">
    <name type="scientific">Neoarthrinium moseri</name>
    <dbReference type="NCBI Taxonomy" id="1658444"/>
    <lineage>
        <taxon>Eukaryota</taxon>
        <taxon>Fungi</taxon>
        <taxon>Dikarya</taxon>
        <taxon>Ascomycota</taxon>
        <taxon>Pezizomycotina</taxon>
        <taxon>Sordariomycetes</taxon>
        <taxon>Xylariomycetidae</taxon>
        <taxon>Amphisphaeriales</taxon>
        <taxon>Apiosporaceae</taxon>
        <taxon>Neoarthrinium</taxon>
    </lineage>
</organism>
<evidence type="ECO:0000313" key="1">
    <source>
        <dbReference type="EMBL" id="KAI1878780.1"/>
    </source>
</evidence>
<reference evidence="1" key="1">
    <citation type="submission" date="2021-03" db="EMBL/GenBank/DDBJ databases">
        <title>Revisited historic fungal species revealed as producer of novel bioactive compounds through whole genome sequencing and comparative genomics.</title>
        <authorList>
            <person name="Vignolle G.A."/>
            <person name="Hochenegger N."/>
            <person name="Mach R.L."/>
            <person name="Mach-Aigner A.R."/>
            <person name="Javad Rahimi M."/>
            <person name="Salim K.A."/>
            <person name="Chan C.M."/>
            <person name="Lim L.B.L."/>
            <person name="Cai F."/>
            <person name="Druzhinina I.S."/>
            <person name="U'Ren J.M."/>
            <person name="Derntl C."/>
        </authorList>
    </citation>
    <scope>NUCLEOTIDE SEQUENCE</scope>
    <source>
        <strain evidence="1">TUCIM 5799</strain>
    </source>
</reference>
<protein>
    <submittedName>
        <fullName evidence="1">Uncharacterized protein</fullName>
    </submittedName>
</protein>
<dbReference type="Proteomes" id="UP000829685">
    <property type="component" value="Unassembled WGS sequence"/>
</dbReference>
<evidence type="ECO:0000313" key="2">
    <source>
        <dbReference type="Proteomes" id="UP000829685"/>
    </source>
</evidence>
<dbReference type="AlphaFoldDB" id="A0A9P9WTN7"/>